<accession>A0ABU1TE85</accession>
<proteinExistence type="predicted"/>
<protein>
    <recommendedName>
        <fullName evidence="3">Mobilisation protein (MobC)</fullName>
    </recommendedName>
</protein>
<dbReference type="InterPro" id="IPR053842">
    <property type="entry name" value="NikA-like"/>
</dbReference>
<evidence type="ECO:0008006" key="3">
    <source>
        <dbReference type="Google" id="ProtNLM"/>
    </source>
</evidence>
<gene>
    <name evidence="1" type="ORF">J2W55_003540</name>
</gene>
<dbReference type="RefSeq" id="WP_310098396.1">
    <property type="nucleotide sequence ID" value="NZ_JAVDUU010000003.1"/>
</dbReference>
<keyword evidence="2" id="KW-1185">Reference proteome</keyword>
<dbReference type="EMBL" id="JAVDUU010000003">
    <property type="protein sequence ID" value="MDR6943687.1"/>
    <property type="molecule type" value="Genomic_DNA"/>
</dbReference>
<organism evidence="1 2">
    <name type="scientific">Mucilaginibacter pocheonensis</name>
    <dbReference type="NCBI Taxonomy" id="398050"/>
    <lineage>
        <taxon>Bacteria</taxon>
        <taxon>Pseudomonadati</taxon>
        <taxon>Bacteroidota</taxon>
        <taxon>Sphingobacteriia</taxon>
        <taxon>Sphingobacteriales</taxon>
        <taxon>Sphingobacteriaceae</taxon>
        <taxon>Mucilaginibacter</taxon>
    </lineage>
</organism>
<name>A0ABU1TE85_9SPHI</name>
<reference evidence="1 2" key="1">
    <citation type="submission" date="2023-07" db="EMBL/GenBank/DDBJ databases">
        <title>Sorghum-associated microbial communities from plants grown in Nebraska, USA.</title>
        <authorList>
            <person name="Schachtman D."/>
        </authorList>
    </citation>
    <scope>NUCLEOTIDE SEQUENCE [LARGE SCALE GENOMIC DNA]</scope>
    <source>
        <strain evidence="1 2">3262</strain>
    </source>
</reference>
<evidence type="ECO:0000313" key="1">
    <source>
        <dbReference type="EMBL" id="MDR6943687.1"/>
    </source>
</evidence>
<dbReference type="Proteomes" id="UP001247620">
    <property type="component" value="Unassembled WGS sequence"/>
</dbReference>
<evidence type="ECO:0000313" key="2">
    <source>
        <dbReference type="Proteomes" id="UP001247620"/>
    </source>
</evidence>
<sequence>MAKGRPQLQSGKRIKKIDARFTEDEYNLILSLEQTLGISKTELLRRKVLNNAGTTIINAKELIINLDNIFAEMGRVGNNINQLAKHANTLKLQGAMSPLIIEQFDSHFLKYLQLQQQLEISLRKVIRLVGK</sequence>
<dbReference type="Pfam" id="PF21983">
    <property type="entry name" value="NikA-like"/>
    <property type="match status" value="1"/>
</dbReference>
<comment type="caution">
    <text evidence="1">The sequence shown here is derived from an EMBL/GenBank/DDBJ whole genome shotgun (WGS) entry which is preliminary data.</text>
</comment>